<dbReference type="Proteomes" id="UP000054164">
    <property type="component" value="Unassembled WGS sequence"/>
</dbReference>
<dbReference type="AlphaFoldDB" id="A0A0S6U1H9"/>
<dbReference type="HOGENOM" id="CLU_2804804_0_0_9"/>
<evidence type="ECO:0000313" key="1">
    <source>
        <dbReference type="EMBL" id="GAE01707.1"/>
    </source>
</evidence>
<protein>
    <submittedName>
        <fullName evidence="1">Uncharacterized protein</fullName>
    </submittedName>
</protein>
<sequence>MVLTIITNKSKIKLTLNIFNVRKLLYSNYLNETREMRINRKILFLHLMNNELKYFSEDSFLFIFCNF</sequence>
<name>A0A0S6U1H9_CLOBO</name>
<gene>
    <name evidence="1" type="ORF">CBO05C_1397</name>
</gene>
<reference evidence="1" key="1">
    <citation type="submission" date="2013-10" db="EMBL/GenBank/DDBJ databases">
        <title>Draft genome sequence of Clostridium botulinum type B strain Osaka05.</title>
        <authorList>
            <person name="Sakaguchi Y."/>
            <person name="Hosomi K."/>
            <person name="Uchiyama J."/>
            <person name="Ogura Y."/>
            <person name="Sakaguchi M."/>
            <person name="Kohda T."/>
            <person name="Mukamoto M."/>
            <person name="Misawa N."/>
            <person name="Matsuzaki S."/>
            <person name="Hayashi T."/>
            <person name="Kozaki S."/>
        </authorList>
    </citation>
    <scope>NUCLEOTIDE SEQUENCE</scope>
    <source>
        <strain evidence="1">Osaka05</strain>
    </source>
</reference>
<accession>A0A0S6U1H9</accession>
<dbReference type="EMBL" id="DF384213">
    <property type="protein sequence ID" value="GAE01707.1"/>
    <property type="molecule type" value="Genomic_DNA"/>
</dbReference>
<proteinExistence type="predicted"/>
<organism evidence="1">
    <name type="scientific">Clostridium botulinum B str. Osaka05</name>
    <dbReference type="NCBI Taxonomy" id="1407017"/>
    <lineage>
        <taxon>Bacteria</taxon>
        <taxon>Bacillati</taxon>
        <taxon>Bacillota</taxon>
        <taxon>Clostridia</taxon>
        <taxon>Eubacteriales</taxon>
        <taxon>Clostridiaceae</taxon>
        <taxon>Clostridium</taxon>
    </lineage>
</organism>